<evidence type="ECO:0000256" key="2">
    <source>
        <dbReference type="RuleBase" id="RU003968"/>
    </source>
</evidence>
<reference evidence="5 6" key="1">
    <citation type="journal article" date="2011" name="PLoS Genet.">
        <title>Genomic analysis of the necrotrophic fungal pathogens Sclerotinia sclerotiorum and Botrytis cinerea.</title>
        <authorList>
            <person name="Amselem J."/>
            <person name="Cuomo C.A."/>
            <person name="van Kan J.A."/>
            <person name="Viaud M."/>
            <person name="Benito E.P."/>
            <person name="Couloux A."/>
            <person name="Coutinho P.M."/>
            <person name="de Vries R.P."/>
            <person name="Dyer P.S."/>
            <person name="Fillinger S."/>
            <person name="Fournier E."/>
            <person name="Gout L."/>
            <person name="Hahn M."/>
            <person name="Kohn L."/>
            <person name="Lapalu N."/>
            <person name="Plummer K.M."/>
            <person name="Pradier J.M."/>
            <person name="Quevillon E."/>
            <person name="Sharon A."/>
            <person name="Simon A."/>
            <person name="ten Have A."/>
            <person name="Tudzynski B."/>
            <person name="Tudzynski P."/>
            <person name="Wincker P."/>
            <person name="Andrew M."/>
            <person name="Anthouard V."/>
            <person name="Beever R.E."/>
            <person name="Beffa R."/>
            <person name="Benoit I."/>
            <person name="Bouzid O."/>
            <person name="Brault B."/>
            <person name="Chen Z."/>
            <person name="Choquer M."/>
            <person name="Collemare J."/>
            <person name="Cotton P."/>
            <person name="Danchin E.G."/>
            <person name="Da Silva C."/>
            <person name="Gautier A."/>
            <person name="Giraud C."/>
            <person name="Giraud T."/>
            <person name="Gonzalez C."/>
            <person name="Grossetete S."/>
            <person name="Guldener U."/>
            <person name="Henrissat B."/>
            <person name="Howlett B.J."/>
            <person name="Kodira C."/>
            <person name="Kretschmer M."/>
            <person name="Lappartient A."/>
            <person name="Leroch M."/>
            <person name="Levis C."/>
            <person name="Mauceli E."/>
            <person name="Neuveglise C."/>
            <person name="Oeser B."/>
            <person name="Pearson M."/>
            <person name="Poulain J."/>
            <person name="Poussereau N."/>
            <person name="Quesneville H."/>
            <person name="Rascle C."/>
            <person name="Schumacher J."/>
            <person name="Segurens B."/>
            <person name="Sexton A."/>
            <person name="Silva E."/>
            <person name="Sirven C."/>
            <person name="Soanes D.M."/>
            <person name="Talbot N.J."/>
            <person name="Templeton M."/>
            <person name="Yandava C."/>
            <person name="Yarden O."/>
            <person name="Zeng Q."/>
            <person name="Rollins J.A."/>
            <person name="Lebrun M.H."/>
            <person name="Dickman M."/>
        </authorList>
    </citation>
    <scope>NUCLEOTIDE SEQUENCE [LARGE SCALE GENOMIC DNA]</scope>
    <source>
        <strain evidence="5 6">B05.10</strain>
    </source>
</reference>
<reference evidence="5 6" key="2">
    <citation type="journal article" date="2012" name="Eukaryot. Cell">
        <title>Genome update of Botrytis cinerea strains B05.10 and T4.</title>
        <authorList>
            <person name="Staats M."/>
            <person name="van Kan J.A."/>
        </authorList>
    </citation>
    <scope>NUCLEOTIDE SEQUENCE [LARGE SCALE GENOMIC DNA]</scope>
    <source>
        <strain evidence="5 6">B05.10</strain>
    </source>
</reference>
<dbReference type="SUPFAM" id="SSF51905">
    <property type="entry name" value="FAD/NAD(P)-binding domain"/>
    <property type="match status" value="1"/>
</dbReference>
<evidence type="ECO:0000256" key="1">
    <source>
        <dbReference type="ARBA" id="ARBA00010790"/>
    </source>
</evidence>
<reference evidence="5 6" key="3">
    <citation type="journal article" date="2017" name="Mol. Plant Pathol.">
        <title>A gapless genome sequence of the fungus Botrytis cinerea.</title>
        <authorList>
            <person name="Van Kan J.A."/>
            <person name="Stassen J.H."/>
            <person name="Mosbach A."/>
            <person name="Van Der Lee T.A."/>
            <person name="Faino L."/>
            <person name="Farmer A.D."/>
            <person name="Papasotiriou D.G."/>
            <person name="Zhou S."/>
            <person name="Seidl M.F."/>
            <person name="Cottam E."/>
            <person name="Edel D."/>
            <person name="Hahn M."/>
            <person name="Schwartz D.C."/>
            <person name="Dietrich R.A."/>
            <person name="Widdison S."/>
            <person name="Scalliet G."/>
        </authorList>
    </citation>
    <scope>NUCLEOTIDE SEQUENCE [LARGE SCALE GENOMIC DNA]</scope>
    <source>
        <strain evidence="5 6">B05.10</strain>
    </source>
</reference>
<feature type="domain" description="Glucose-methanol-choline oxidoreductase N-terminal" evidence="4">
    <location>
        <begin position="288"/>
        <end position="302"/>
    </location>
</feature>
<dbReference type="InterPro" id="IPR007867">
    <property type="entry name" value="GMC_OxRtase_C"/>
</dbReference>
<dbReference type="PROSITE" id="PS00624">
    <property type="entry name" value="GMC_OXRED_2"/>
    <property type="match status" value="1"/>
</dbReference>
<dbReference type="InterPro" id="IPR036188">
    <property type="entry name" value="FAD/NAD-bd_sf"/>
</dbReference>
<keyword evidence="2" id="KW-0274">FAD</keyword>
<evidence type="ECO:0000313" key="5">
    <source>
        <dbReference type="EMBL" id="ATZ47931.1"/>
    </source>
</evidence>
<organism evidence="5 6">
    <name type="scientific">Botryotinia fuckeliana (strain B05.10)</name>
    <name type="common">Noble rot fungus</name>
    <name type="synonym">Botrytis cinerea</name>
    <dbReference type="NCBI Taxonomy" id="332648"/>
    <lineage>
        <taxon>Eukaryota</taxon>
        <taxon>Fungi</taxon>
        <taxon>Dikarya</taxon>
        <taxon>Ascomycota</taxon>
        <taxon>Pezizomycotina</taxon>
        <taxon>Leotiomycetes</taxon>
        <taxon>Helotiales</taxon>
        <taxon>Sclerotiniaceae</taxon>
        <taxon>Botrytis</taxon>
    </lineage>
</organism>
<dbReference type="PROSITE" id="PS00623">
    <property type="entry name" value="GMC_OXRED_1"/>
    <property type="match status" value="1"/>
</dbReference>
<keyword evidence="6" id="KW-1185">Reference proteome</keyword>
<name>A0A384JBW6_BOTFB</name>
<dbReference type="SUPFAM" id="SSF54373">
    <property type="entry name" value="FAD-linked reductases, C-terminal domain"/>
    <property type="match status" value="1"/>
</dbReference>
<evidence type="ECO:0000313" key="6">
    <source>
        <dbReference type="Proteomes" id="UP000001798"/>
    </source>
</evidence>
<dbReference type="InterPro" id="IPR000172">
    <property type="entry name" value="GMC_OxRdtase_N"/>
</dbReference>
<keyword evidence="2" id="KW-0285">Flavoprotein</keyword>
<dbReference type="Gene3D" id="3.30.560.10">
    <property type="entry name" value="Glucose Oxidase, domain 3"/>
    <property type="match status" value="1"/>
</dbReference>
<dbReference type="VEuPathDB" id="FungiDB:Bcin03g02070"/>
<dbReference type="GeneID" id="5439915"/>
<dbReference type="KEGG" id="bfu:BCIN_03g02070"/>
<dbReference type="PANTHER" id="PTHR11552">
    <property type="entry name" value="GLUCOSE-METHANOL-CHOLINE GMC OXIDOREDUCTASE"/>
    <property type="match status" value="1"/>
</dbReference>
<dbReference type="AlphaFoldDB" id="A0A384JBW6"/>
<dbReference type="Proteomes" id="UP000001798">
    <property type="component" value="Chromosome 3"/>
</dbReference>
<gene>
    <name evidence="5" type="ORF">BCIN_03g02070</name>
</gene>
<accession>A0A384JBW6</accession>
<dbReference type="Pfam" id="PF00732">
    <property type="entry name" value="GMC_oxred_N"/>
    <property type="match status" value="1"/>
</dbReference>
<dbReference type="EMBL" id="CP009807">
    <property type="protein sequence ID" value="ATZ47931.1"/>
    <property type="molecule type" value="Genomic_DNA"/>
</dbReference>
<dbReference type="RefSeq" id="XP_001559281.2">
    <property type="nucleotide sequence ID" value="XM_001559231.2"/>
</dbReference>
<dbReference type="InterPro" id="IPR012132">
    <property type="entry name" value="GMC_OxRdtase"/>
</dbReference>
<evidence type="ECO:0000259" key="4">
    <source>
        <dbReference type="PROSITE" id="PS00624"/>
    </source>
</evidence>
<dbReference type="PANTHER" id="PTHR11552:SF210">
    <property type="entry name" value="GLUCOSE-METHANOL-CHOLINE OXIDOREDUCTASE N-TERMINAL DOMAIN-CONTAINING PROTEIN-RELATED"/>
    <property type="match status" value="1"/>
</dbReference>
<dbReference type="Pfam" id="PF05199">
    <property type="entry name" value="GMC_oxred_C"/>
    <property type="match status" value="1"/>
</dbReference>
<dbReference type="GO" id="GO:0050660">
    <property type="term" value="F:flavin adenine dinucleotide binding"/>
    <property type="evidence" value="ECO:0007669"/>
    <property type="project" value="InterPro"/>
</dbReference>
<protein>
    <recommendedName>
        <fullName evidence="3 4">Glucose-methanol-choline oxidoreductase N-terminal domain-containing protein</fullName>
    </recommendedName>
</protein>
<dbReference type="OrthoDB" id="269227at2759"/>
<dbReference type="PIRSF" id="PIRSF000137">
    <property type="entry name" value="Alcohol_oxidase"/>
    <property type="match status" value="1"/>
</dbReference>
<sequence length="622" mass="68195">METVTVADFLRDPFDVLIVGGGTAGLVVAARLSEDPHIRVGVIEAGLSRIGDPNVDLPAGAAMMISNPEYDWNFKSVPQAGTKEKVYHIPRGKMLGGSSGINFLAYARPCAEDIDDWSEAFGIQGWSWSDLLPYFERSERLEFDEPNILNRDLEECPLNQDCHGLNGAIHTSMNTWQVPFEKKLLLAFDEVSGHSRPEDPYNGSHLGFYRTLSTTNRVEKPIRSYAASGYLAPISGRANLTVLTNALARRIILESDSDGFLFAKGVEFQHEGVFYSAFARKEVILSAGSIQSPQLLELSGIGDPKVLEQVHIPCLVPNPHVGNNLQEHTMSAVSYELAPDVLSLDSLFRDPALMAEHQKLYTESHSGVFSGAVSLTGYIPYSSQVDKTEFEETISNILSSSHANTRSSLQDPIFQKKQQKTIVARMRSPKSADILLFCSPANFNIRRGHVDCSKLMSGAPDGHNACYSVTVSNMYPISRGSVHIQSHDILDAPLIDPGFLSHPADVDILAAGVKFADQVFQSPLLKDKVARRVDPPAEVDLRNRNEARDYVRDRIVTYHHALGTCAMGQVVDGRLRVKGVGRLRVVDASVFPMQISAASMATVYAVAEKAAVMIKEDLGSAR</sequence>
<proteinExistence type="inferred from homology"/>
<dbReference type="GO" id="GO:0016614">
    <property type="term" value="F:oxidoreductase activity, acting on CH-OH group of donors"/>
    <property type="evidence" value="ECO:0007669"/>
    <property type="project" value="InterPro"/>
</dbReference>
<feature type="domain" description="Glucose-methanol-choline oxidoreductase N-terminal" evidence="3">
    <location>
        <begin position="92"/>
        <end position="115"/>
    </location>
</feature>
<evidence type="ECO:0000259" key="3">
    <source>
        <dbReference type="PROSITE" id="PS00623"/>
    </source>
</evidence>
<comment type="similarity">
    <text evidence="1 2">Belongs to the GMC oxidoreductase family.</text>
</comment>
<dbReference type="Gene3D" id="3.50.50.60">
    <property type="entry name" value="FAD/NAD(P)-binding domain"/>
    <property type="match status" value="1"/>
</dbReference>